<evidence type="ECO:0000256" key="6">
    <source>
        <dbReference type="ARBA" id="ARBA00022741"/>
    </source>
</evidence>
<comment type="similarity">
    <text evidence="1 12">Belongs to the class-I aminoacyl-tRNA synthetase family.</text>
</comment>
<dbReference type="PRINTS" id="PR01039">
    <property type="entry name" value="TRNASYNTHTRP"/>
</dbReference>
<dbReference type="SUPFAM" id="SSF52374">
    <property type="entry name" value="Nucleotidylyl transferase"/>
    <property type="match status" value="1"/>
</dbReference>
<dbReference type="GO" id="GO:0005524">
    <property type="term" value="F:ATP binding"/>
    <property type="evidence" value="ECO:0007669"/>
    <property type="project" value="UniProtKB-KW"/>
</dbReference>
<evidence type="ECO:0000256" key="2">
    <source>
        <dbReference type="ARBA" id="ARBA00013160"/>
    </source>
</evidence>
<dbReference type="GO" id="GO:0006436">
    <property type="term" value="P:tryptophanyl-tRNA aminoacylation"/>
    <property type="evidence" value="ECO:0007669"/>
    <property type="project" value="InterPro"/>
</dbReference>
<evidence type="ECO:0000256" key="7">
    <source>
        <dbReference type="ARBA" id="ARBA00022840"/>
    </source>
</evidence>
<dbReference type="InterPro" id="IPR050489">
    <property type="entry name" value="Tyr-tRNA_synthase"/>
</dbReference>
<dbReference type="PANTHER" id="PTHR46264:SF4">
    <property type="entry name" value="TYROSINE--TRNA LIGASE, CYTOPLASMIC"/>
    <property type="match status" value="1"/>
</dbReference>
<organism evidence="13 14">
    <name type="scientific">candidate division WWE3 bacterium CG08_land_8_20_14_0_20_43_13</name>
    <dbReference type="NCBI Taxonomy" id="1975087"/>
    <lineage>
        <taxon>Bacteria</taxon>
        <taxon>Katanobacteria</taxon>
    </lineage>
</organism>
<keyword evidence="8 12" id="KW-0648">Protein biosynthesis</keyword>
<evidence type="ECO:0000256" key="5">
    <source>
        <dbReference type="ARBA" id="ARBA00022598"/>
    </source>
</evidence>
<dbReference type="EC" id="6.1.1.1" evidence="2"/>
<sequence length="375" mass="42461">MQPRQRFELIAKQTEEILTKEDLNELLNSEQPLNHYIGFEISGQLHIGSGLMSLYKIKDFQQAGVNCKIFLADWHTVLNNKLGGDPAKIKKLAISYFKEALIASALCAGADPQKIEFILGSDLYHNNDAYWQSLIDISKNLTLSRVVKSSTIMGKLQGGDQAFARLMYPPMQVNDIFNLNINLAHAGMDQRKAHVIAREVATQLKIKPLLNPQNHPIKPVCAHHPLILGLTKPPVWPVKKEDLRETLSAMKMSKSNPASCVFITDSPDEIRSKIQQAFCPPREVSYNPILNWVQHLLYRGSEDRELVIKREVQHGGSLIVNTYQELEDIYARGDLHPNDLKPAVAQAIIDLLEPARKYFEAEERKWALEEMKKVA</sequence>
<dbReference type="HAMAP" id="MF_02009">
    <property type="entry name" value="Tyr_tRNA_synth_type4"/>
    <property type="match status" value="1"/>
</dbReference>
<gene>
    <name evidence="13" type="ORF">COT52_02545</name>
</gene>
<evidence type="ECO:0000313" key="14">
    <source>
        <dbReference type="Proteomes" id="UP000231414"/>
    </source>
</evidence>
<evidence type="ECO:0000256" key="4">
    <source>
        <dbReference type="ARBA" id="ARBA00022490"/>
    </source>
</evidence>
<keyword evidence="4" id="KW-0963">Cytoplasm</keyword>
<dbReference type="InterPro" id="IPR002306">
    <property type="entry name" value="Trp-tRNA-ligase"/>
</dbReference>
<dbReference type="PIRSF" id="PIRSF006588">
    <property type="entry name" value="TyrRS_arch_euk"/>
    <property type="match status" value="1"/>
</dbReference>
<dbReference type="GO" id="GO:0006437">
    <property type="term" value="P:tyrosyl-tRNA aminoacylation"/>
    <property type="evidence" value="ECO:0007669"/>
    <property type="project" value="InterPro"/>
</dbReference>
<dbReference type="Proteomes" id="UP000231414">
    <property type="component" value="Unassembled WGS sequence"/>
</dbReference>
<evidence type="ECO:0000256" key="3">
    <source>
        <dbReference type="ARBA" id="ARBA00013161"/>
    </source>
</evidence>
<dbReference type="NCBIfam" id="NF006330">
    <property type="entry name" value="PRK08560.1"/>
    <property type="match status" value="1"/>
</dbReference>
<dbReference type="GO" id="GO:0004830">
    <property type="term" value="F:tryptophan-tRNA ligase activity"/>
    <property type="evidence" value="ECO:0007669"/>
    <property type="project" value="UniProtKB-EC"/>
</dbReference>
<keyword evidence="9 12" id="KW-0030">Aminoacyl-tRNA synthetase</keyword>
<evidence type="ECO:0000256" key="9">
    <source>
        <dbReference type="ARBA" id="ARBA00023146"/>
    </source>
</evidence>
<evidence type="ECO:0000256" key="12">
    <source>
        <dbReference type="RuleBase" id="RU363036"/>
    </source>
</evidence>
<reference evidence="14" key="1">
    <citation type="submission" date="2017-09" db="EMBL/GenBank/DDBJ databases">
        <title>Depth-based differentiation of microbial function through sediment-hosted aquifers and enrichment of novel symbionts in the deep terrestrial subsurface.</title>
        <authorList>
            <person name="Probst A.J."/>
            <person name="Ladd B."/>
            <person name="Jarett J.K."/>
            <person name="Geller-Mcgrath D.E."/>
            <person name="Sieber C.M.K."/>
            <person name="Emerson J.B."/>
            <person name="Anantharaman K."/>
            <person name="Thomas B.C."/>
            <person name="Malmstrom R."/>
            <person name="Stieglmeier M."/>
            <person name="Klingl A."/>
            <person name="Woyke T."/>
            <person name="Ryan C.M."/>
            <person name="Banfield J.F."/>
        </authorList>
    </citation>
    <scope>NUCLEOTIDE SEQUENCE [LARGE SCALE GENOMIC DNA]</scope>
</reference>
<dbReference type="EC" id="6.1.1.2" evidence="3"/>
<dbReference type="Gene3D" id="3.40.50.620">
    <property type="entry name" value="HUPs"/>
    <property type="match status" value="2"/>
</dbReference>
<keyword evidence="7 12" id="KW-0067">ATP-binding</keyword>
<dbReference type="GO" id="GO:0004831">
    <property type="term" value="F:tyrosine-tRNA ligase activity"/>
    <property type="evidence" value="ECO:0007669"/>
    <property type="project" value="UniProtKB-EC"/>
</dbReference>
<evidence type="ECO:0000313" key="13">
    <source>
        <dbReference type="EMBL" id="PIS20696.1"/>
    </source>
</evidence>
<dbReference type="InterPro" id="IPR014729">
    <property type="entry name" value="Rossmann-like_a/b/a_fold"/>
</dbReference>
<dbReference type="InterPro" id="IPR023678">
    <property type="entry name" value="Tyr-tRNA-ligase_4"/>
</dbReference>
<proteinExistence type="inferred from homology"/>
<dbReference type="AlphaFoldDB" id="A0A2H0X6Z4"/>
<dbReference type="InterPro" id="IPR002305">
    <property type="entry name" value="aa-tRNA-synth_Ic"/>
</dbReference>
<accession>A0A2H0X6Z4</accession>
<evidence type="ECO:0000256" key="1">
    <source>
        <dbReference type="ARBA" id="ARBA00005594"/>
    </source>
</evidence>
<comment type="caution">
    <text evidence="13">The sequence shown here is derived from an EMBL/GenBank/DDBJ whole genome shotgun (WGS) entry which is preliminary data.</text>
</comment>
<name>A0A2H0X6Z4_UNCKA</name>
<evidence type="ECO:0000256" key="11">
    <source>
        <dbReference type="ARBA" id="ARBA00048248"/>
    </source>
</evidence>
<keyword evidence="6 12" id="KW-0547">Nucleotide-binding</keyword>
<dbReference type="Pfam" id="PF00579">
    <property type="entry name" value="tRNA-synt_1b"/>
    <property type="match status" value="1"/>
</dbReference>
<protein>
    <recommendedName>
        <fullName evidence="10">Tyrosyl-tRNA synthetase</fullName>
        <ecNumber evidence="2">6.1.1.1</ecNumber>
        <ecNumber evidence="3">6.1.1.2</ecNumber>
    </recommendedName>
</protein>
<dbReference type="EMBL" id="PEYW01000036">
    <property type="protein sequence ID" value="PIS20696.1"/>
    <property type="molecule type" value="Genomic_DNA"/>
</dbReference>
<evidence type="ECO:0000256" key="8">
    <source>
        <dbReference type="ARBA" id="ARBA00022917"/>
    </source>
</evidence>
<keyword evidence="5 12" id="KW-0436">Ligase</keyword>
<comment type="catalytic activity">
    <reaction evidence="11">
        <text>tRNA(Tyr) + L-tyrosine + ATP = L-tyrosyl-tRNA(Tyr) + AMP + diphosphate + H(+)</text>
        <dbReference type="Rhea" id="RHEA:10220"/>
        <dbReference type="Rhea" id="RHEA-COMP:9706"/>
        <dbReference type="Rhea" id="RHEA-COMP:9707"/>
        <dbReference type="ChEBI" id="CHEBI:15378"/>
        <dbReference type="ChEBI" id="CHEBI:30616"/>
        <dbReference type="ChEBI" id="CHEBI:33019"/>
        <dbReference type="ChEBI" id="CHEBI:58315"/>
        <dbReference type="ChEBI" id="CHEBI:78442"/>
        <dbReference type="ChEBI" id="CHEBI:78536"/>
        <dbReference type="ChEBI" id="CHEBI:456215"/>
        <dbReference type="EC" id="6.1.1.1"/>
    </reaction>
</comment>
<dbReference type="PANTHER" id="PTHR46264">
    <property type="entry name" value="TYROSINE-TRNA LIGASE"/>
    <property type="match status" value="1"/>
</dbReference>
<dbReference type="GO" id="GO:0005737">
    <property type="term" value="C:cytoplasm"/>
    <property type="evidence" value="ECO:0007669"/>
    <property type="project" value="InterPro"/>
</dbReference>
<evidence type="ECO:0000256" key="10">
    <source>
        <dbReference type="ARBA" id="ARBA00033323"/>
    </source>
</evidence>
<dbReference type="InterPro" id="IPR023617">
    <property type="entry name" value="Tyr-tRNA-ligase_arc/euk-type"/>
</dbReference>